<feature type="region of interest" description="Disordered" evidence="1">
    <location>
        <begin position="262"/>
        <end position="345"/>
    </location>
</feature>
<evidence type="ECO:0000256" key="2">
    <source>
        <dbReference type="SAM" id="Phobius"/>
    </source>
</evidence>
<keyword evidence="2" id="KW-1133">Transmembrane helix</keyword>
<keyword evidence="4" id="KW-1185">Reference proteome</keyword>
<keyword evidence="2" id="KW-0472">Membrane</keyword>
<name>A0A517LB81_9PEZI</name>
<feature type="compositionally biased region" description="Polar residues" evidence="1">
    <location>
        <begin position="275"/>
        <end position="295"/>
    </location>
</feature>
<feature type="transmembrane region" description="Helical" evidence="2">
    <location>
        <begin position="201"/>
        <end position="223"/>
    </location>
</feature>
<dbReference type="Proteomes" id="UP000316270">
    <property type="component" value="Chromosome 8"/>
</dbReference>
<sequence>MAVERCWSEDLMDNMGQRQAQEQGTPSSSCQGEGHAQRATAVHFEHAPPLSDQAPSCSQHAEPPPRQASSIKRKVLMTPTTLIGIGLNTLALGYFAWVLIGLAQGTAAKEQAKPRFASWRQDALELAYKACYDGCVDCVDEKYALDACTQTAKVNVTGVICNGNQIWNWHDRYPDVCLQAIAKTYKAAAEEKMLKSHGWRAFRISLALTFTLIVGGLSGWLAVRFNRRKPAAMTTTTRPARADASGQLICLRPLRIRHSIASTLPQYPGPPPPSYTSADANRSTDSTSTARTESTPIWPPSRDRTSGVSSSDSDLERASEELNKVEERPDQHTGPDIKSSSASHKSNFVSRRVAIALGLIALFGNTTAARICKDNVTTRHFTNPSHTIFGNVRGWLASERSEYACHCRDVHCPPKQGRNAKSSVCDKNCDTCVRHTTSSLTHVDNIKPKIGSCGFGFVDEAVGQADQRVANALIEKNWLTTITVNTFNVTDKTAQQVWCLYGIGHQLP</sequence>
<feature type="transmembrane region" description="Helical" evidence="2">
    <location>
        <begin position="75"/>
        <end position="100"/>
    </location>
</feature>
<feature type="compositionally biased region" description="Polar residues" evidence="1">
    <location>
        <begin position="16"/>
        <end position="31"/>
    </location>
</feature>
<reference evidence="3 4" key="1">
    <citation type="submission" date="2019-07" db="EMBL/GenBank/DDBJ databases">
        <title>Finished genome of Venturia effusa.</title>
        <authorList>
            <person name="Young C.A."/>
            <person name="Cox M.P."/>
            <person name="Ganley A.R.D."/>
            <person name="David W.J."/>
        </authorList>
    </citation>
    <scope>NUCLEOTIDE SEQUENCE [LARGE SCALE GENOMIC DNA]</scope>
    <source>
        <strain evidence="4">albino</strain>
    </source>
</reference>
<proteinExistence type="predicted"/>
<organism evidence="3 4">
    <name type="scientific">Venturia effusa</name>
    <dbReference type="NCBI Taxonomy" id="50376"/>
    <lineage>
        <taxon>Eukaryota</taxon>
        <taxon>Fungi</taxon>
        <taxon>Dikarya</taxon>
        <taxon>Ascomycota</taxon>
        <taxon>Pezizomycotina</taxon>
        <taxon>Dothideomycetes</taxon>
        <taxon>Pleosporomycetidae</taxon>
        <taxon>Venturiales</taxon>
        <taxon>Venturiaceae</taxon>
        <taxon>Venturia</taxon>
    </lineage>
</organism>
<evidence type="ECO:0000256" key="1">
    <source>
        <dbReference type="SAM" id="MobiDB-lite"/>
    </source>
</evidence>
<evidence type="ECO:0000313" key="4">
    <source>
        <dbReference type="Proteomes" id="UP000316270"/>
    </source>
</evidence>
<dbReference type="AlphaFoldDB" id="A0A517LB81"/>
<feature type="region of interest" description="Disordered" evidence="1">
    <location>
        <begin position="16"/>
        <end position="72"/>
    </location>
</feature>
<gene>
    <name evidence="3" type="ORF">FKW77_007560</name>
</gene>
<protein>
    <submittedName>
        <fullName evidence="3">Uncharacterized protein</fullName>
    </submittedName>
</protein>
<dbReference type="EMBL" id="CP042192">
    <property type="protein sequence ID" value="QDS72882.1"/>
    <property type="molecule type" value="Genomic_DNA"/>
</dbReference>
<evidence type="ECO:0000313" key="3">
    <source>
        <dbReference type="EMBL" id="QDS72882.1"/>
    </source>
</evidence>
<keyword evidence="2" id="KW-0812">Transmembrane</keyword>
<dbReference type="OrthoDB" id="3926976at2759"/>
<feature type="compositionally biased region" description="Basic and acidic residues" evidence="1">
    <location>
        <begin position="314"/>
        <end position="335"/>
    </location>
</feature>
<accession>A0A517LB81</accession>